<evidence type="ECO:0000256" key="3">
    <source>
        <dbReference type="ARBA" id="ARBA00022801"/>
    </source>
</evidence>
<evidence type="ECO:0000256" key="5">
    <source>
        <dbReference type="ARBA" id="ARBA00022884"/>
    </source>
</evidence>
<dbReference type="PANTHER" id="PTHR23355">
    <property type="entry name" value="RIBONUCLEASE"/>
    <property type="match status" value="1"/>
</dbReference>
<evidence type="ECO:0000313" key="8">
    <source>
        <dbReference type="EMBL" id="KAF9762290.1"/>
    </source>
</evidence>
<dbReference type="Gene3D" id="2.40.50.700">
    <property type="match status" value="1"/>
</dbReference>
<evidence type="ECO:0000259" key="7">
    <source>
        <dbReference type="SMART" id="SM00955"/>
    </source>
</evidence>
<gene>
    <name evidence="8" type="primary">dis3</name>
    <name evidence="8" type="ORF">NGRA_2115</name>
</gene>
<dbReference type="Pfam" id="PF00773">
    <property type="entry name" value="RNB"/>
    <property type="match status" value="1"/>
</dbReference>
<dbReference type="AlphaFoldDB" id="A0A9P6GX71"/>
<evidence type="ECO:0000256" key="6">
    <source>
        <dbReference type="RuleBase" id="RU003901"/>
    </source>
</evidence>
<dbReference type="InterPro" id="IPR041505">
    <property type="entry name" value="Dis3_CSD2"/>
</dbReference>
<name>A0A9P6GX71_9MICR</name>
<organism evidence="8 9">
    <name type="scientific">Nosema granulosis</name>
    <dbReference type="NCBI Taxonomy" id="83296"/>
    <lineage>
        <taxon>Eukaryota</taxon>
        <taxon>Fungi</taxon>
        <taxon>Fungi incertae sedis</taxon>
        <taxon>Microsporidia</taxon>
        <taxon>Nosematidae</taxon>
        <taxon>Nosema</taxon>
    </lineage>
</organism>
<keyword evidence="5" id="KW-0694">RNA-binding</keyword>
<dbReference type="InterPro" id="IPR022966">
    <property type="entry name" value="RNase_II/R_CS"/>
</dbReference>
<dbReference type="PROSITE" id="PS01175">
    <property type="entry name" value="RIBONUCLEASE_II"/>
    <property type="match status" value="1"/>
</dbReference>
<feature type="domain" description="RNB" evidence="7">
    <location>
        <begin position="409"/>
        <end position="717"/>
    </location>
</feature>
<evidence type="ECO:0000256" key="4">
    <source>
        <dbReference type="ARBA" id="ARBA00022839"/>
    </source>
</evidence>
<dbReference type="SMART" id="SM00955">
    <property type="entry name" value="RNB"/>
    <property type="match status" value="1"/>
</dbReference>
<accession>A0A9P6GX71</accession>
<comment type="caution">
    <text evidence="8">The sequence shown here is derived from an EMBL/GenBank/DDBJ whole genome shotgun (WGS) entry which is preliminary data.</text>
</comment>
<proteinExistence type="inferred from homology"/>
<keyword evidence="4 8" id="KW-0269">Exonuclease</keyword>
<keyword evidence="9" id="KW-1185">Reference proteome</keyword>
<dbReference type="Gene3D" id="2.40.50.690">
    <property type="match status" value="1"/>
</dbReference>
<sequence>MYKCSFEERKISKRMKLIKRVRENYVRDDIPCGFDCCMHNVYDDFVVFSIITEEIMKKNIALLKSEFIRPIICHSIFQRLSHGEQRKIKELVNTKKYFIFYDNFCSKTCGRGVEGVLEYYSNHLPEKKFVILNEDNLAGYSQFFGGSKEVEDLVMNVKEAEETVYEEYYKSPEALLNEGRLIRSKLMVDAFSWFNGSVFENNKRIRILGRKNMNRAIHGDEVYVELIEEVVEDALGDIEEDFEEQKINIEKNENTMADVLFGKVVGIHKRSKTELIGTIINNTVSGDGPQNVLVLPVNKKYPPIRIRTGQVDELVNKRLMVELEEWEIDSRYPTGHYFKKLYNLGDKEGEIECILLSNGVNYFKDRWVDLFAKASTNFYDLETLKVLRGEESEFYSLIPIYQEVQEGLRRDLRHLKIFSIDPQGCTDVDDTMHVKVLENGNYEFGVHIADVTQYVKPDSLLDKIAQDRSTTVYLPDRRIDMLPEFLSAGLCSLLENQERAAFSVIWEVDVNMKILKRDFFKSLIKSRKAFSYEEALRVIENEPSNEFYKELVQLSKASQILRERRLEGGALDLSTSKYERVDGKLVLKDQLSTYSLVEEFMLLANIAVAEFIYENVPEKSLLRKHPPPSSYDLLLPIDISSTKNINNAVKDFSPEQREVFKKVVTKTMNQAIYILSDESSDFFHYGLAVSLYTHFTSPIRRYADVVVHRLLTEVIFSKIDNSNIPSIKRVKQSQSSSISREVVDNINFRHNSAKRCGWDSAVLFTYLAIREIEPETVAFVTEIKANGIIVNIPEFGLDTYIMVEGEFNVFDKLTVKINKDDELFFVRRRFNITIL</sequence>
<dbReference type="SUPFAM" id="SSF50249">
    <property type="entry name" value="Nucleic acid-binding proteins"/>
    <property type="match status" value="2"/>
</dbReference>
<dbReference type="GO" id="GO:0003723">
    <property type="term" value="F:RNA binding"/>
    <property type="evidence" value="ECO:0007669"/>
    <property type="project" value="UniProtKB-KW"/>
</dbReference>
<evidence type="ECO:0000256" key="2">
    <source>
        <dbReference type="ARBA" id="ARBA00022722"/>
    </source>
</evidence>
<evidence type="ECO:0000313" key="9">
    <source>
        <dbReference type="Proteomes" id="UP000740883"/>
    </source>
</evidence>
<dbReference type="Pfam" id="PF17849">
    <property type="entry name" value="OB_Dis3"/>
    <property type="match status" value="1"/>
</dbReference>
<dbReference type="Pfam" id="PF17216">
    <property type="entry name" value="Rrp44_CSD1"/>
    <property type="match status" value="1"/>
</dbReference>
<protein>
    <submittedName>
        <fullName evidence="8">Exosome complex exonuclease dis3</fullName>
    </submittedName>
</protein>
<dbReference type="Gene3D" id="3.40.50.1010">
    <property type="entry name" value="5'-nuclease"/>
    <property type="match status" value="1"/>
</dbReference>
<dbReference type="InterPro" id="IPR050180">
    <property type="entry name" value="RNR_Ribonuclease"/>
</dbReference>
<dbReference type="PANTHER" id="PTHR23355:SF9">
    <property type="entry name" value="DIS3-LIKE EXONUCLEASE 2"/>
    <property type="match status" value="1"/>
</dbReference>
<comment type="similarity">
    <text evidence="1 6">Belongs to the RNR ribonuclease family.</text>
</comment>
<dbReference type="Proteomes" id="UP000740883">
    <property type="component" value="Unassembled WGS sequence"/>
</dbReference>
<dbReference type="EMBL" id="SBJO01000191">
    <property type="protein sequence ID" value="KAF9762290.1"/>
    <property type="molecule type" value="Genomic_DNA"/>
</dbReference>
<dbReference type="InterPro" id="IPR033771">
    <property type="entry name" value="Rrp44_CSD1"/>
</dbReference>
<evidence type="ECO:0000256" key="1">
    <source>
        <dbReference type="ARBA" id="ARBA00005785"/>
    </source>
</evidence>
<dbReference type="InterPro" id="IPR012340">
    <property type="entry name" value="NA-bd_OB-fold"/>
</dbReference>
<dbReference type="InterPro" id="IPR001900">
    <property type="entry name" value="RNase_II/R"/>
</dbReference>
<dbReference type="OrthoDB" id="372421at2759"/>
<keyword evidence="3" id="KW-0378">Hydrolase</keyword>
<dbReference type="GO" id="GO:0006402">
    <property type="term" value="P:mRNA catabolic process"/>
    <property type="evidence" value="ECO:0007669"/>
    <property type="project" value="TreeGrafter"/>
</dbReference>
<dbReference type="GO" id="GO:0000175">
    <property type="term" value="F:3'-5'-RNA exonuclease activity"/>
    <property type="evidence" value="ECO:0007669"/>
    <property type="project" value="TreeGrafter"/>
</dbReference>
<keyword evidence="2" id="KW-0540">Nuclease</keyword>
<reference evidence="8 9" key="1">
    <citation type="journal article" date="2020" name="Genome Biol. Evol.">
        <title>Comparative genomics of strictly vertically transmitted, feminizing microsporidia endosymbionts of amphipod crustaceans.</title>
        <authorList>
            <person name="Cormier A."/>
            <person name="Chebbi M.A."/>
            <person name="Giraud I."/>
            <person name="Wattier R."/>
            <person name="Teixeira M."/>
            <person name="Gilbert C."/>
            <person name="Rigaud T."/>
            <person name="Cordaux R."/>
        </authorList>
    </citation>
    <scope>NUCLEOTIDE SEQUENCE [LARGE SCALE GENOMIC DNA]</scope>
    <source>
        <strain evidence="8 9">Ou3-Ou53</strain>
    </source>
</reference>